<evidence type="ECO:0000313" key="2">
    <source>
        <dbReference type="EMBL" id="KAA1080276.1"/>
    </source>
</evidence>
<accession>A0A5B0MVQ8</accession>
<comment type="caution">
    <text evidence="2">The sequence shown here is derived from an EMBL/GenBank/DDBJ whole genome shotgun (WGS) entry which is preliminary data.</text>
</comment>
<organism evidence="2 4">
    <name type="scientific">Puccinia graminis f. sp. tritici</name>
    <dbReference type="NCBI Taxonomy" id="56615"/>
    <lineage>
        <taxon>Eukaryota</taxon>
        <taxon>Fungi</taxon>
        <taxon>Dikarya</taxon>
        <taxon>Basidiomycota</taxon>
        <taxon>Pucciniomycotina</taxon>
        <taxon>Pucciniomycetes</taxon>
        <taxon>Pucciniales</taxon>
        <taxon>Pucciniaceae</taxon>
        <taxon>Puccinia</taxon>
    </lineage>
</organism>
<feature type="compositionally biased region" description="Low complexity" evidence="1">
    <location>
        <begin position="32"/>
        <end position="46"/>
    </location>
</feature>
<evidence type="ECO:0000256" key="1">
    <source>
        <dbReference type="SAM" id="MobiDB-lite"/>
    </source>
</evidence>
<dbReference type="EMBL" id="VSWC01000131">
    <property type="protein sequence ID" value="KAA1080276.1"/>
    <property type="molecule type" value="Genomic_DNA"/>
</dbReference>
<dbReference type="Proteomes" id="UP000325313">
    <property type="component" value="Unassembled WGS sequence"/>
</dbReference>
<evidence type="ECO:0000313" key="3">
    <source>
        <dbReference type="EMBL" id="KAA1090349.1"/>
    </source>
</evidence>
<name>A0A5B0MVQ8_PUCGR</name>
<evidence type="ECO:0000313" key="5">
    <source>
        <dbReference type="Proteomes" id="UP000325313"/>
    </source>
</evidence>
<dbReference type="Proteomes" id="UP000324748">
    <property type="component" value="Unassembled WGS sequence"/>
</dbReference>
<evidence type="ECO:0000313" key="4">
    <source>
        <dbReference type="Proteomes" id="UP000324748"/>
    </source>
</evidence>
<protein>
    <submittedName>
        <fullName evidence="2">Uncharacterized protein</fullName>
    </submittedName>
</protein>
<keyword evidence="4" id="KW-1185">Reference proteome</keyword>
<dbReference type="AlphaFoldDB" id="A0A5B0MVQ8"/>
<feature type="compositionally biased region" description="Polar residues" evidence="1">
    <location>
        <begin position="15"/>
        <end position="31"/>
    </location>
</feature>
<reference evidence="4 5" key="1">
    <citation type="submission" date="2019-05" db="EMBL/GenBank/DDBJ databases">
        <title>Emergence of the Ug99 lineage of the wheat stem rust pathogen through somatic hybridization.</title>
        <authorList>
            <person name="Li F."/>
            <person name="Upadhyaya N.M."/>
            <person name="Sperschneider J."/>
            <person name="Matny O."/>
            <person name="Nguyen-Phuc H."/>
            <person name="Mago R."/>
            <person name="Raley C."/>
            <person name="Miller M.E."/>
            <person name="Silverstein K.A.T."/>
            <person name="Henningsen E."/>
            <person name="Hirsch C.D."/>
            <person name="Visser B."/>
            <person name="Pretorius Z.A."/>
            <person name="Steffenson B.J."/>
            <person name="Schwessinger B."/>
            <person name="Dodds P.N."/>
            <person name="Figueroa M."/>
        </authorList>
    </citation>
    <scope>NUCLEOTIDE SEQUENCE [LARGE SCALE GENOMIC DNA]</scope>
    <source>
        <strain evidence="2">21-0</strain>
        <strain evidence="3 5">Ug99</strain>
    </source>
</reference>
<proteinExistence type="predicted"/>
<gene>
    <name evidence="2" type="ORF">PGT21_000556</name>
    <name evidence="3" type="ORF">PGTUg99_005768</name>
</gene>
<sequence length="210" mass="22120">MVLTRSSKPEVVLPNFTSRVTPPRTNRAGNTPDSPSLSPSSFHSVPDPLEMSDGENHSDSAVPGSFPSAFKTLSSLFSSTPRRPAPSTPPFNLGPAPSTSPFNPVAERPVHPKINFVPDAPSTPVPPLKEDDHVVSGDLPPVSSKGKGKEDAPDPSSVNRSGFQDDTKASGSIDGLLTQVLGDARFKGMDDDMLCCHSASPICDGSLFRC</sequence>
<dbReference type="EMBL" id="VDEP01000388">
    <property type="protein sequence ID" value="KAA1090349.1"/>
    <property type="molecule type" value="Genomic_DNA"/>
</dbReference>
<feature type="region of interest" description="Disordered" evidence="1">
    <location>
        <begin position="1"/>
        <end position="174"/>
    </location>
</feature>